<dbReference type="Pfam" id="PF08316">
    <property type="entry name" value="Pal1"/>
    <property type="match status" value="1"/>
</dbReference>
<proteinExistence type="predicted"/>
<feature type="region of interest" description="Disordered" evidence="1">
    <location>
        <begin position="172"/>
        <end position="196"/>
    </location>
</feature>
<dbReference type="InterPro" id="IPR013226">
    <property type="entry name" value="Pal1"/>
</dbReference>
<accession>A0A8H7CJ24</accession>
<feature type="compositionally biased region" description="Basic and acidic residues" evidence="1">
    <location>
        <begin position="389"/>
        <end position="401"/>
    </location>
</feature>
<keyword evidence="3" id="KW-1185">Reference proteome</keyword>
<protein>
    <submittedName>
        <fullName evidence="2">Uncharacterized protein</fullName>
    </submittedName>
</protein>
<dbReference type="PANTHER" id="PTHR28307:SF2">
    <property type="entry name" value="PROTEIN PAL1"/>
    <property type="match status" value="1"/>
</dbReference>
<dbReference type="OrthoDB" id="5352132at2759"/>
<feature type="compositionally biased region" description="Low complexity" evidence="1">
    <location>
        <begin position="1"/>
        <end position="13"/>
    </location>
</feature>
<sequence length="439" mass="47190">MSAAVHSRARSSSDPFGDDKVSPTTPKSPPPPPKKSSKPPKPKDIVEEVRETVVVRGSPNRVARSQTSVSVSFSASSEASYCLFYFFRNAQPTSKTAAPQLGPRSLSQDSPADKSKKANKKSSKHADVIDKLDFTGVGPSTLVSVLVVQSSDHHHIATVFHHDGPFDACAPSRNRQKSRAPMMAWSGRPEDQPTPKEYNDNPYPSPNAHTVFSPTEYEAPKKKVDAIAEAWGIHEPEPYEEFFAGGGGGTTGNTPASSIYNGKESHRKPAADPPSRPRAAARRSQVPPPMPIFVPEGVVDNGTLPDSPESPGSYPKRNKSLMHRIRKMRDAPNVPVGDDEAATDGERPTHRSQNSFLGRFAGSNGRTANTNGNSMSPTSDTSESYVFIEPKKSLSRDDSKELPSTPSSTPENGSNGYFDEPEAVSSSGGGRTWAARLAS</sequence>
<reference evidence="2" key="1">
    <citation type="submission" date="2020-05" db="EMBL/GenBank/DDBJ databases">
        <title>Mycena genomes resolve the evolution of fungal bioluminescence.</title>
        <authorList>
            <person name="Tsai I.J."/>
        </authorList>
    </citation>
    <scope>NUCLEOTIDE SEQUENCE</scope>
    <source>
        <strain evidence="2">160909Yilan</strain>
    </source>
</reference>
<dbReference type="GO" id="GO:0005737">
    <property type="term" value="C:cytoplasm"/>
    <property type="evidence" value="ECO:0007669"/>
    <property type="project" value="TreeGrafter"/>
</dbReference>
<feature type="region of interest" description="Disordered" evidence="1">
    <location>
        <begin position="1"/>
        <end position="49"/>
    </location>
</feature>
<dbReference type="AlphaFoldDB" id="A0A8H7CJ24"/>
<feature type="region of interest" description="Disordered" evidence="1">
    <location>
        <begin position="243"/>
        <end position="439"/>
    </location>
</feature>
<feature type="compositionally biased region" description="Polar residues" evidence="1">
    <location>
        <begin position="402"/>
        <end position="415"/>
    </location>
</feature>
<dbReference type="EMBL" id="JACAZH010000031">
    <property type="protein sequence ID" value="KAF7339519.1"/>
    <property type="molecule type" value="Genomic_DNA"/>
</dbReference>
<dbReference type="Proteomes" id="UP000623467">
    <property type="component" value="Unassembled WGS sequence"/>
</dbReference>
<name>A0A8H7CJ24_9AGAR</name>
<gene>
    <name evidence="2" type="ORF">MSAN_02166300</name>
</gene>
<feature type="compositionally biased region" description="Basic residues" evidence="1">
    <location>
        <begin position="316"/>
        <end position="327"/>
    </location>
</feature>
<evidence type="ECO:0000313" key="2">
    <source>
        <dbReference type="EMBL" id="KAF7339519.1"/>
    </source>
</evidence>
<feature type="compositionally biased region" description="Polar residues" evidence="1">
    <location>
        <begin position="364"/>
        <end position="384"/>
    </location>
</feature>
<evidence type="ECO:0000313" key="3">
    <source>
        <dbReference type="Proteomes" id="UP000623467"/>
    </source>
</evidence>
<evidence type="ECO:0000256" key="1">
    <source>
        <dbReference type="SAM" id="MobiDB-lite"/>
    </source>
</evidence>
<feature type="region of interest" description="Disordered" evidence="1">
    <location>
        <begin position="94"/>
        <end position="125"/>
    </location>
</feature>
<comment type="caution">
    <text evidence="2">The sequence shown here is derived from an EMBL/GenBank/DDBJ whole genome shotgun (WGS) entry which is preliminary data.</text>
</comment>
<dbReference type="PANTHER" id="PTHR28307">
    <property type="entry name" value="PROTEIN PAL1"/>
    <property type="match status" value="1"/>
</dbReference>
<organism evidence="2 3">
    <name type="scientific">Mycena sanguinolenta</name>
    <dbReference type="NCBI Taxonomy" id="230812"/>
    <lineage>
        <taxon>Eukaryota</taxon>
        <taxon>Fungi</taxon>
        <taxon>Dikarya</taxon>
        <taxon>Basidiomycota</taxon>
        <taxon>Agaricomycotina</taxon>
        <taxon>Agaricomycetes</taxon>
        <taxon>Agaricomycetidae</taxon>
        <taxon>Agaricales</taxon>
        <taxon>Marasmiineae</taxon>
        <taxon>Mycenaceae</taxon>
        <taxon>Mycena</taxon>
    </lineage>
</organism>